<sequence>MNTKHSILATALGLGLAAVASADTTTTIVLTGSTAFRSAAHAAIQATMTGETFAYSGTDITAATYAIFTEVTGVSPNQNTLIVKTSWTGSAAGIRDVAQGNTVKVIPSSQTQTVGGTASVPVDGNGVLVTSENLVADAAMSDVFQASTIYTTPTLVDNKVAVVPFTWVANDGAPAELDAMTPLLARALFSNGSLPLSMFTGLPADNASFVFATGRDPESGTRITAAAESGQGVFASAVHYQPGTITGDVIQSHQIWPAQVTPIAYDAGNNGYTSGGNLRSALAAKSFSTLGGYYVSYLGINDSNTVVTGGGKRLKWNGVDYSDNNVREGKYSFWGYQHMFYRSTLTGTHLTKVNAIRDNIVSTVAAPNVKLTDMKVSRISDGTLIGSTLGD</sequence>
<keyword evidence="1" id="KW-0732">Signal</keyword>
<organism evidence="2 3">
    <name type="scientific">Luteolibacter soli</name>
    <dbReference type="NCBI Taxonomy" id="3135280"/>
    <lineage>
        <taxon>Bacteria</taxon>
        <taxon>Pseudomonadati</taxon>
        <taxon>Verrucomicrobiota</taxon>
        <taxon>Verrucomicrobiia</taxon>
        <taxon>Verrucomicrobiales</taxon>
        <taxon>Verrucomicrobiaceae</taxon>
        <taxon>Luteolibacter</taxon>
    </lineage>
</organism>
<dbReference type="EMBL" id="JBBUKT010000005">
    <property type="protein sequence ID" value="MEK7951846.1"/>
    <property type="molecule type" value="Genomic_DNA"/>
</dbReference>
<dbReference type="RefSeq" id="WP_341405603.1">
    <property type="nucleotide sequence ID" value="NZ_JBBUKT010000005.1"/>
</dbReference>
<comment type="caution">
    <text evidence="2">The sequence shown here is derived from an EMBL/GenBank/DDBJ whole genome shotgun (WGS) entry which is preliminary data.</text>
</comment>
<feature type="chain" id="PRO_5045413209" evidence="1">
    <location>
        <begin position="23"/>
        <end position="391"/>
    </location>
</feature>
<dbReference type="Proteomes" id="UP001371305">
    <property type="component" value="Unassembled WGS sequence"/>
</dbReference>
<evidence type="ECO:0000313" key="3">
    <source>
        <dbReference type="Proteomes" id="UP001371305"/>
    </source>
</evidence>
<keyword evidence="3" id="KW-1185">Reference proteome</keyword>
<reference evidence="2 3" key="1">
    <citation type="submission" date="2024-04" db="EMBL/GenBank/DDBJ databases">
        <title>Luteolibacter sp. isolated from soil.</title>
        <authorList>
            <person name="An J."/>
        </authorList>
    </citation>
    <scope>NUCLEOTIDE SEQUENCE [LARGE SCALE GENOMIC DNA]</scope>
    <source>
        <strain evidence="2 3">Y139</strain>
    </source>
</reference>
<feature type="signal peptide" evidence="1">
    <location>
        <begin position="1"/>
        <end position="22"/>
    </location>
</feature>
<evidence type="ECO:0000256" key="1">
    <source>
        <dbReference type="SAM" id="SignalP"/>
    </source>
</evidence>
<name>A0ABU9AVZ0_9BACT</name>
<protein>
    <submittedName>
        <fullName evidence="2">Uncharacterized protein</fullName>
    </submittedName>
</protein>
<evidence type="ECO:0000313" key="2">
    <source>
        <dbReference type="EMBL" id="MEK7951846.1"/>
    </source>
</evidence>
<accession>A0ABU9AVZ0</accession>
<gene>
    <name evidence="2" type="ORF">WKV53_15125</name>
</gene>
<proteinExistence type="predicted"/>